<gene>
    <name evidence="1" type="ORF">OVY01_07355</name>
</gene>
<sequence>MRQVTRDAFEILTRDAHYASLDGMLVVEGAIVAVTPTWVGPYFGAGREAGVLISAEAGYDLNAMTLSDAGALLKQAGDLLATFGAALGCNAKGWLVLHRVLGARGLTSATLATEIVATRRLQRLLNEAPQGSDSEAATWR</sequence>
<proteinExistence type="predicted"/>
<reference evidence="1" key="1">
    <citation type="submission" date="2022-11" db="EMBL/GenBank/DDBJ databases">
        <title>Robbsia betulipollinis sp. nov., isolated from pollen of birch (Betula pendula).</title>
        <authorList>
            <person name="Shi H."/>
            <person name="Ambika Manirajan B."/>
            <person name="Ratering S."/>
            <person name="Geissler-Plaum R."/>
            <person name="Schnell S."/>
        </authorList>
    </citation>
    <scope>NUCLEOTIDE SEQUENCE</scope>
    <source>
        <strain evidence="1">Bb-Pol-6</strain>
    </source>
</reference>
<comment type="caution">
    <text evidence="1">The sequence shown here is derived from an EMBL/GenBank/DDBJ whole genome shotgun (WGS) entry which is preliminary data.</text>
</comment>
<accession>A0ABT3ZKW3</accession>
<dbReference type="Proteomes" id="UP001082899">
    <property type="component" value="Unassembled WGS sequence"/>
</dbReference>
<dbReference type="RefSeq" id="WP_267846757.1">
    <property type="nucleotide sequence ID" value="NZ_JAPMXC010000001.1"/>
</dbReference>
<evidence type="ECO:0000313" key="2">
    <source>
        <dbReference type="Proteomes" id="UP001082899"/>
    </source>
</evidence>
<evidence type="ECO:0000313" key="1">
    <source>
        <dbReference type="EMBL" id="MCY0387052.1"/>
    </source>
</evidence>
<keyword evidence="2" id="KW-1185">Reference proteome</keyword>
<name>A0ABT3ZKW3_9BURK</name>
<protein>
    <submittedName>
        <fullName evidence="1">Uncharacterized protein</fullName>
    </submittedName>
</protein>
<dbReference type="EMBL" id="JAPMXC010000001">
    <property type="protein sequence ID" value="MCY0387052.1"/>
    <property type="molecule type" value="Genomic_DNA"/>
</dbReference>
<organism evidence="1 2">
    <name type="scientific">Robbsia betulipollinis</name>
    <dbReference type="NCBI Taxonomy" id="2981849"/>
    <lineage>
        <taxon>Bacteria</taxon>
        <taxon>Pseudomonadati</taxon>
        <taxon>Pseudomonadota</taxon>
        <taxon>Betaproteobacteria</taxon>
        <taxon>Burkholderiales</taxon>
        <taxon>Burkholderiaceae</taxon>
        <taxon>Robbsia</taxon>
    </lineage>
</organism>